<evidence type="ECO:0000256" key="8">
    <source>
        <dbReference type="ARBA" id="ARBA00022903"/>
    </source>
</evidence>
<dbReference type="AlphaFoldDB" id="A0AAE4KZS7"/>
<dbReference type="GO" id="GO:0050501">
    <property type="term" value="F:hyaluronan synthase activity"/>
    <property type="evidence" value="ECO:0007669"/>
    <property type="project" value="UniProtKB-EC"/>
</dbReference>
<comment type="similarity">
    <text evidence="3">Belongs to the NodC/HAS family.</text>
</comment>
<comment type="caution">
    <text evidence="18">The sequence shown here is derived from an EMBL/GenBank/DDBJ whole genome shotgun (WGS) entry which is preliminary data.</text>
</comment>
<gene>
    <name evidence="18" type="ORF">P7G31_02290</name>
</gene>
<dbReference type="InterPro" id="IPR001173">
    <property type="entry name" value="Glyco_trans_2-like"/>
</dbReference>
<evidence type="ECO:0000256" key="12">
    <source>
        <dbReference type="ARBA" id="ARBA00042148"/>
    </source>
</evidence>
<feature type="transmembrane region" description="Helical" evidence="16">
    <location>
        <begin position="377"/>
        <end position="396"/>
    </location>
</feature>
<evidence type="ECO:0000256" key="15">
    <source>
        <dbReference type="ARBA" id="ARBA00048168"/>
    </source>
</evidence>
<evidence type="ECO:0000313" key="19">
    <source>
        <dbReference type="Proteomes" id="UP001180515"/>
    </source>
</evidence>
<evidence type="ECO:0000259" key="17">
    <source>
        <dbReference type="Pfam" id="PF00535"/>
    </source>
</evidence>
<dbReference type="EMBL" id="JARQAG010000002">
    <property type="protein sequence ID" value="MDT2731084.1"/>
    <property type="molecule type" value="Genomic_DNA"/>
</dbReference>
<dbReference type="EC" id="2.4.1.212" evidence="4"/>
<dbReference type="RefSeq" id="WP_311981900.1">
    <property type="nucleotide sequence ID" value="NZ_JARQAG010000002.1"/>
</dbReference>
<organism evidence="18 19">
    <name type="scientific">Streptococcus parauberis</name>
    <dbReference type="NCBI Taxonomy" id="1348"/>
    <lineage>
        <taxon>Bacteria</taxon>
        <taxon>Bacillati</taxon>
        <taxon>Bacillota</taxon>
        <taxon>Bacilli</taxon>
        <taxon>Lactobacillales</taxon>
        <taxon>Streptococcaceae</taxon>
        <taxon>Streptococcus</taxon>
    </lineage>
</organism>
<keyword evidence="6" id="KW-0328">Glycosyltransferase</keyword>
<dbReference type="Proteomes" id="UP001180515">
    <property type="component" value="Unassembled WGS sequence"/>
</dbReference>
<evidence type="ECO:0000313" key="18">
    <source>
        <dbReference type="EMBL" id="MDT2731084.1"/>
    </source>
</evidence>
<evidence type="ECO:0000256" key="6">
    <source>
        <dbReference type="ARBA" id="ARBA00022676"/>
    </source>
</evidence>
<evidence type="ECO:0000256" key="5">
    <source>
        <dbReference type="ARBA" id="ARBA00022475"/>
    </source>
</evidence>
<feature type="transmembrane region" description="Helical" evidence="16">
    <location>
        <begin position="34"/>
        <end position="55"/>
    </location>
</feature>
<feature type="transmembrane region" description="Helical" evidence="16">
    <location>
        <begin position="313"/>
        <end position="342"/>
    </location>
</feature>
<protein>
    <recommendedName>
        <fullName evidence="11">Hyaluronan synthase</fullName>
        <ecNumber evidence="4">2.4.1.212</ecNumber>
    </recommendedName>
    <alternativeName>
        <fullName evidence="13">Hyaluronate synthase</fullName>
    </alternativeName>
    <alternativeName>
        <fullName evidence="12">Hyaluronic acid synthase</fullName>
    </alternativeName>
</protein>
<evidence type="ECO:0000256" key="9">
    <source>
        <dbReference type="ARBA" id="ARBA00023136"/>
    </source>
</evidence>
<dbReference type="InterPro" id="IPR029044">
    <property type="entry name" value="Nucleotide-diphossugar_trans"/>
</dbReference>
<name>A0AAE4KZS7_9STRE</name>
<evidence type="ECO:0000256" key="10">
    <source>
        <dbReference type="ARBA" id="ARBA00037408"/>
    </source>
</evidence>
<dbReference type="CDD" id="cd06423">
    <property type="entry name" value="CESA_like"/>
    <property type="match status" value="1"/>
</dbReference>
<dbReference type="Gene3D" id="3.90.550.10">
    <property type="entry name" value="Spore Coat Polysaccharide Biosynthesis Protein SpsA, Chain A"/>
    <property type="match status" value="1"/>
</dbReference>
<keyword evidence="16" id="KW-0812">Transmembrane</keyword>
<dbReference type="GO" id="GO:0030213">
    <property type="term" value="P:hyaluronan biosynthetic process"/>
    <property type="evidence" value="ECO:0007669"/>
    <property type="project" value="TreeGrafter"/>
</dbReference>
<evidence type="ECO:0000256" key="11">
    <source>
        <dbReference type="ARBA" id="ARBA00040508"/>
    </source>
</evidence>
<keyword evidence="5" id="KW-1003">Cell membrane</keyword>
<dbReference type="Pfam" id="PF00535">
    <property type="entry name" value="Glycos_transf_2"/>
    <property type="match status" value="1"/>
</dbReference>
<proteinExistence type="inferred from homology"/>
<evidence type="ECO:0000256" key="13">
    <source>
        <dbReference type="ARBA" id="ARBA00043237"/>
    </source>
</evidence>
<reference evidence="18" key="1">
    <citation type="submission" date="2023-03" db="EMBL/GenBank/DDBJ databases">
        <authorList>
            <person name="Shen W."/>
            <person name="Cai J."/>
        </authorList>
    </citation>
    <scope>NUCLEOTIDE SEQUENCE</scope>
    <source>
        <strain evidence="18">P82-2</strain>
    </source>
</reference>
<dbReference type="PANTHER" id="PTHR22913:SF12">
    <property type="entry name" value="MANNURONAN SYNTHASE"/>
    <property type="match status" value="1"/>
</dbReference>
<comment type="subcellular location">
    <subcellularLocation>
        <location evidence="1">Cell membrane</location>
    </subcellularLocation>
</comment>
<comment type="catalytic activity">
    <reaction evidence="14">
        <text>[hyaluronan](n) + UDP-N-acetyl-alpha-D-glucosamine = N-acetyl-beta-D-glucosaminyl-(1-&gt;4)-[hyaluronan](n) + UDP + H(+)</text>
        <dbReference type="Rhea" id="RHEA:20465"/>
        <dbReference type="Rhea" id="RHEA-COMP:12583"/>
        <dbReference type="Rhea" id="RHEA-COMP:12585"/>
        <dbReference type="ChEBI" id="CHEBI:15378"/>
        <dbReference type="ChEBI" id="CHEBI:57705"/>
        <dbReference type="ChEBI" id="CHEBI:58223"/>
        <dbReference type="ChEBI" id="CHEBI:132153"/>
        <dbReference type="ChEBI" id="CHEBI:132154"/>
        <dbReference type="EC" id="2.4.1.212"/>
    </reaction>
</comment>
<comment type="pathway">
    <text evidence="2">Glycan biosynthesis; hyaluronan biosynthesis.</text>
</comment>
<comment type="function">
    <text evidence="10">Glycosaminoglycan synthesis. The hyaluronic acid capsule is involved in the pathogenicity of group A Streptococci; it may be the major virulence determinant.</text>
</comment>
<sequence>MEKIKNAITFDTFIVLWTLLIMLNVFVFGTKGSLAVYGIVLMVYLSVKMGLSFLYRPYKGQAGQYHVAAIIPSYNEDGQSLLETLKSVEAQNYPIREIYVIDDGSADISGISKIEDYVNSNNKADKIIVKRLEQNVGKRHAQSWAFERSKADVFLTVDSDTYIYPNALEELLKTFNDNRVYAATGHLNARNRDINLLTRLTDIRYDNAFGVERAAQSVTGNILVCSGPLSIYRRQVVVPNIKRYTSQTFLGVPVSIGDDRCLTNYATDLGKTVYQSTARCDTDVPHQFKTYLKQQNRWNKSFFRESLISVKKLLSCPLVAVWTTVEVSMFIMLIYSICNLVIGEVQAFSWQKLLAFLLIIFIVALCRNVHYMVKHPLAFLLSPFYGLLHLFVLQPLKLYSLLTIRNADWGTRKKESLT</sequence>
<evidence type="ECO:0000256" key="14">
    <source>
        <dbReference type="ARBA" id="ARBA00047709"/>
    </source>
</evidence>
<evidence type="ECO:0000256" key="4">
    <source>
        <dbReference type="ARBA" id="ARBA00012207"/>
    </source>
</evidence>
<keyword evidence="8" id="KW-0972">Capsule biogenesis/degradation</keyword>
<evidence type="ECO:0000256" key="1">
    <source>
        <dbReference type="ARBA" id="ARBA00004236"/>
    </source>
</evidence>
<comment type="catalytic activity">
    <reaction evidence="15">
        <text>N-acetyl-beta-D-glucosaminyl-(1-&gt;4)-[hyaluronan](n) + UDP-alpha-D-glucuronate = [hyaluronan](n+1) + UDP + H(+)</text>
        <dbReference type="Rhea" id="RHEA:12528"/>
        <dbReference type="Rhea" id="RHEA-COMP:12585"/>
        <dbReference type="Rhea" id="RHEA-COMP:12587"/>
        <dbReference type="ChEBI" id="CHEBI:15378"/>
        <dbReference type="ChEBI" id="CHEBI:58052"/>
        <dbReference type="ChEBI" id="CHEBI:58223"/>
        <dbReference type="ChEBI" id="CHEBI:132153"/>
        <dbReference type="ChEBI" id="CHEBI:132154"/>
        <dbReference type="EC" id="2.4.1.212"/>
    </reaction>
</comment>
<evidence type="ECO:0000256" key="7">
    <source>
        <dbReference type="ARBA" id="ARBA00022679"/>
    </source>
</evidence>
<accession>A0AAE4KZS7</accession>
<feature type="transmembrane region" description="Helical" evidence="16">
    <location>
        <begin position="7"/>
        <end position="28"/>
    </location>
</feature>
<keyword evidence="9 16" id="KW-0472">Membrane</keyword>
<dbReference type="GO" id="GO:0005886">
    <property type="term" value="C:plasma membrane"/>
    <property type="evidence" value="ECO:0007669"/>
    <property type="project" value="UniProtKB-SubCell"/>
</dbReference>
<keyword evidence="16" id="KW-1133">Transmembrane helix</keyword>
<evidence type="ECO:0000256" key="2">
    <source>
        <dbReference type="ARBA" id="ARBA00004698"/>
    </source>
</evidence>
<keyword evidence="7" id="KW-0808">Transferase</keyword>
<feature type="transmembrane region" description="Helical" evidence="16">
    <location>
        <begin position="348"/>
        <end position="365"/>
    </location>
</feature>
<dbReference type="GO" id="GO:0085029">
    <property type="term" value="P:extracellular matrix assembly"/>
    <property type="evidence" value="ECO:0007669"/>
    <property type="project" value="TreeGrafter"/>
</dbReference>
<feature type="domain" description="Glycosyltransferase 2-like" evidence="17">
    <location>
        <begin position="69"/>
        <end position="237"/>
    </location>
</feature>
<evidence type="ECO:0000256" key="3">
    <source>
        <dbReference type="ARBA" id="ARBA00006782"/>
    </source>
</evidence>
<dbReference type="SUPFAM" id="SSF53448">
    <property type="entry name" value="Nucleotide-diphospho-sugar transferases"/>
    <property type="match status" value="1"/>
</dbReference>
<dbReference type="PANTHER" id="PTHR22913">
    <property type="entry name" value="HYALURONAN SYNTHASE"/>
    <property type="match status" value="1"/>
</dbReference>
<evidence type="ECO:0000256" key="16">
    <source>
        <dbReference type="SAM" id="Phobius"/>
    </source>
</evidence>